<gene>
    <name evidence="7" type="ORF">FWK35_00010210</name>
</gene>
<feature type="domain" description="THAP-type" evidence="6">
    <location>
        <begin position="1"/>
        <end position="85"/>
    </location>
</feature>
<keyword evidence="3" id="KW-0862">Zinc</keyword>
<evidence type="ECO:0000313" key="8">
    <source>
        <dbReference type="Proteomes" id="UP000478052"/>
    </source>
</evidence>
<protein>
    <recommendedName>
        <fullName evidence="6">THAP-type domain-containing protein</fullName>
    </recommendedName>
</protein>
<keyword evidence="8" id="KW-1185">Reference proteome</keyword>
<dbReference type="OrthoDB" id="6625469at2759"/>
<dbReference type="EMBL" id="VUJU01004700">
    <property type="protein sequence ID" value="KAF0753550.1"/>
    <property type="molecule type" value="Genomic_DNA"/>
</dbReference>
<dbReference type="PANTHER" id="PTHR10773:SF19">
    <property type="match status" value="1"/>
</dbReference>
<name>A0A6G0YDE9_APHCR</name>
<evidence type="ECO:0000256" key="4">
    <source>
        <dbReference type="ARBA" id="ARBA00023125"/>
    </source>
</evidence>
<evidence type="ECO:0000256" key="3">
    <source>
        <dbReference type="ARBA" id="ARBA00022833"/>
    </source>
</evidence>
<evidence type="ECO:0000256" key="1">
    <source>
        <dbReference type="ARBA" id="ARBA00022723"/>
    </source>
</evidence>
<dbReference type="GO" id="GO:0003677">
    <property type="term" value="F:DNA binding"/>
    <property type="evidence" value="ECO:0007669"/>
    <property type="project" value="UniProtKB-UniRule"/>
</dbReference>
<dbReference type="SUPFAM" id="SSF57716">
    <property type="entry name" value="Glucocorticoid receptor-like (DNA-binding domain)"/>
    <property type="match status" value="1"/>
</dbReference>
<evidence type="ECO:0000259" key="6">
    <source>
        <dbReference type="PROSITE" id="PS50950"/>
    </source>
</evidence>
<proteinExistence type="predicted"/>
<dbReference type="PANTHER" id="PTHR10773">
    <property type="entry name" value="DNA-DIRECTED RNA POLYMERASES I, II, AND III SUBUNIT RPABC2"/>
    <property type="match status" value="1"/>
</dbReference>
<evidence type="ECO:0000256" key="5">
    <source>
        <dbReference type="PROSITE-ProRule" id="PRU00309"/>
    </source>
</evidence>
<keyword evidence="4 5" id="KW-0238">DNA-binding</keyword>
<keyword evidence="2 5" id="KW-0863">Zinc-finger</keyword>
<evidence type="ECO:0000313" key="7">
    <source>
        <dbReference type="EMBL" id="KAF0753550.1"/>
    </source>
</evidence>
<dbReference type="AlphaFoldDB" id="A0A6G0YDE9"/>
<dbReference type="GO" id="GO:0008270">
    <property type="term" value="F:zinc ion binding"/>
    <property type="evidence" value="ECO:0007669"/>
    <property type="project" value="UniProtKB-KW"/>
</dbReference>
<comment type="caution">
    <text evidence="7">The sequence shown here is derived from an EMBL/GenBank/DDBJ whole genome shotgun (WGS) entry which is preliminary data.</text>
</comment>
<dbReference type="PROSITE" id="PS50950">
    <property type="entry name" value="ZF_THAP"/>
    <property type="match status" value="1"/>
</dbReference>
<accession>A0A6G0YDE9</accession>
<dbReference type="InterPro" id="IPR006612">
    <property type="entry name" value="THAP_Znf"/>
</dbReference>
<evidence type="ECO:0000256" key="2">
    <source>
        <dbReference type="ARBA" id="ARBA00022771"/>
    </source>
</evidence>
<reference evidence="7 8" key="1">
    <citation type="submission" date="2019-08" db="EMBL/GenBank/DDBJ databases">
        <title>Whole genome of Aphis craccivora.</title>
        <authorList>
            <person name="Voronova N.V."/>
            <person name="Shulinski R.S."/>
            <person name="Bandarenka Y.V."/>
            <person name="Zhorov D.G."/>
            <person name="Warner D."/>
        </authorList>
    </citation>
    <scope>NUCLEOTIDE SEQUENCE [LARGE SCALE GENOMIC DNA]</scope>
    <source>
        <strain evidence="7">180601</strain>
        <tissue evidence="7">Whole Body</tissue>
    </source>
</reference>
<sequence>MVLRCAASMCSNTQDKTKYITYHRLPKDAELSNKWEILCLRFDFVDNENGKSLKDYVPFILNQIVTCHLVISVRMLYQVNFIELYNHLNLSIKNIPQGSRTNICEISAQNIDEENVLNLLDTECSAGIATIVSLSFAGDNQLYCKRKLNVYNFTIFDGHNKYGYCFVWDECNGNEGSSEIATCLLKYITKLPETVSHVSTFSDTCGGQNRNKNIMAAMLYEVNTIENIKIIDLKFMESGHPYLEADSMQATIERARRLKKIYNIREWVLLFSCARIHSNPYKVITLNHNDFYDLEKLVNLMVLTTTINIKREKVNWLKIKWMRFDKSEPNIMQYKYGLQDTEFKRLDISEKKKLQHPDKLPISEDKKKSLNTLLELKIIPSDYKSVYDELPTVKRLHRPIESMNKR</sequence>
<keyword evidence="1" id="KW-0479">Metal-binding</keyword>
<dbReference type="Proteomes" id="UP000478052">
    <property type="component" value="Unassembled WGS sequence"/>
</dbReference>
<organism evidence="7 8">
    <name type="scientific">Aphis craccivora</name>
    <name type="common">Cowpea aphid</name>
    <dbReference type="NCBI Taxonomy" id="307492"/>
    <lineage>
        <taxon>Eukaryota</taxon>
        <taxon>Metazoa</taxon>
        <taxon>Ecdysozoa</taxon>
        <taxon>Arthropoda</taxon>
        <taxon>Hexapoda</taxon>
        <taxon>Insecta</taxon>
        <taxon>Pterygota</taxon>
        <taxon>Neoptera</taxon>
        <taxon>Paraneoptera</taxon>
        <taxon>Hemiptera</taxon>
        <taxon>Sternorrhyncha</taxon>
        <taxon>Aphidomorpha</taxon>
        <taxon>Aphidoidea</taxon>
        <taxon>Aphididae</taxon>
        <taxon>Aphidini</taxon>
        <taxon>Aphis</taxon>
        <taxon>Aphis</taxon>
    </lineage>
</organism>